<evidence type="ECO:0000313" key="2">
    <source>
        <dbReference type="EMBL" id="KAK2612448.1"/>
    </source>
</evidence>
<dbReference type="GO" id="GO:0003700">
    <property type="term" value="F:DNA-binding transcription factor activity"/>
    <property type="evidence" value="ECO:0007669"/>
    <property type="project" value="InterPro"/>
</dbReference>
<evidence type="ECO:0008006" key="4">
    <source>
        <dbReference type="Google" id="ProtNLM"/>
    </source>
</evidence>
<dbReference type="Gene3D" id="1.20.5.170">
    <property type="match status" value="1"/>
</dbReference>
<sequence>MGEEGNGSRPSFASYWKKGKQKLKGKGSAAASASPTSDQQAGSEGANNASPTTKAQTAKEKSQLRRAQVRRAQIQHRQRKANYTKQLELDVSQLRDLVALTEKEAAALLLDNSLMRRALENAGVAATPLTTSRSLLPGTVSLSPEDALQQMQLDPPPVIGVGNSPAIAEQSPELFGDIDIDDLTVTLSMDNALGTPCFHISSNSSVTSITGNTSPQGNISGGGAQQLSTEQEQRVVNFILGLEHCCWDHFWLGDSHLHDDHPDSESEKGHTLTASAYCMASAPDNVYSDRSAFQSKFKPNPTLTWGMPSLTLDSLHGLASSLNPGDLEITPVQAWFELASRYPVELLMAGDVMDRLQREFNGVTKFQEHRVRKTHQPPSLIIRQEDERTHSLHDVDRNSEKMNYTADDDDDDYTFSICTD</sequence>
<dbReference type="EMBL" id="JASWJB010000016">
    <property type="protein sequence ID" value="KAK2612448.1"/>
    <property type="molecule type" value="Genomic_DNA"/>
</dbReference>
<proteinExistence type="predicted"/>
<dbReference type="AlphaFoldDB" id="A0AAJ0FY62"/>
<protein>
    <recommendedName>
        <fullName evidence="4">BZIP domain-containing protein</fullName>
    </recommendedName>
</protein>
<keyword evidence="3" id="KW-1185">Reference proteome</keyword>
<comment type="caution">
    <text evidence="2">The sequence shown here is derived from an EMBL/GenBank/DDBJ whole genome shotgun (WGS) entry which is preliminary data.</text>
</comment>
<dbReference type="SUPFAM" id="SSF57959">
    <property type="entry name" value="Leucine zipper domain"/>
    <property type="match status" value="1"/>
</dbReference>
<evidence type="ECO:0000256" key="1">
    <source>
        <dbReference type="SAM" id="MobiDB-lite"/>
    </source>
</evidence>
<dbReference type="CDD" id="cd14688">
    <property type="entry name" value="bZIP_YAP"/>
    <property type="match status" value="1"/>
</dbReference>
<dbReference type="InterPro" id="IPR046347">
    <property type="entry name" value="bZIP_sf"/>
</dbReference>
<feature type="compositionally biased region" description="Basic residues" evidence="1">
    <location>
        <begin position="67"/>
        <end position="81"/>
    </location>
</feature>
<dbReference type="Proteomes" id="UP001251528">
    <property type="component" value="Unassembled WGS sequence"/>
</dbReference>
<feature type="compositionally biased region" description="Polar residues" evidence="1">
    <location>
        <begin position="35"/>
        <end position="56"/>
    </location>
</feature>
<evidence type="ECO:0000313" key="3">
    <source>
        <dbReference type="Proteomes" id="UP001251528"/>
    </source>
</evidence>
<name>A0AAJ0FY62_9HYPO</name>
<feature type="region of interest" description="Disordered" evidence="1">
    <location>
        <begin position="1"/>
        <end position="81"/>
    </location>
</feature>
<accession>A0AAJ0FY62</accession>
<gene>
    <name evidence="2" type="ORF">QQS21_001552</name>
</gene>
<organism evidence="2 3">
    <name type="scientific">Conoideocrella luteorostrata</name>
    <dbReference type="NCBI Taxonomy" id="1105319"/>
    <lineage>
        <taxon>Eukaryota</taxon>
        <taxon>Fungi</taxon>
        <taxon>Dikarya</taxon>
        <taxon>Ascomycota</taxon>
        <taxon>Pezizomycotina</taxon>
        <taxon>Sordariomycetes</taxon>
        <taxon>Hypocreomycetidae</taxon>
        <taxon>Hypocreales</taxon>
        <taxon>Clavicipitaceae</taxon>
        <taxon>Conoideocrella</taxon>
    </lineage>
</organism>
<reference evidence="2" key="1">
    <citation type="submission" date="2023-06" db="EMBL/GenBank/DDBJ databases">
        <title>Conoideocrella luteorostrata (Hypocreales: Clavicipitaceae), a potential biocontrol fungus for elongate hemlock scale in United States Christmas tree production areas.</title>
        <authorList>
            <person name="Barrett H."/>
            <person name="Lovett B."/>
            <person name="Macias A.M."/>
            <person name="Stajich J.E."/>
            <person name="Kasson M.T."/>
        </authorList>
    </citation>
    <scope>NUCLEOTIDE SEQUENCE</scope>
    <source>
        <strain evidence="2">ARSEF 14590</strain>
    </source>
</reference>